<dbReference type="GO" id="GO:0009432">
    <property type="term" value="P:SOS response"/>
    <property type="evidence" value="ECO:0007669"/>
    <property type="project" value="UniProtKB-KW"/>
</dbReference>
<feature type="domain" description="ATPase AAA-type core" evidence="2">
    <location>
        <begin position="26"/>
        <end position="379"/>
    </location>
</feature>
<protein>
    <submittedName>
        <fullName evidence="3">Predicted ATPase</fullName>
    </submittedName>
</protein>
<dbReference type="SUPFAM" id="SSF52540">
    <property type="entry name" value="P-loop containing nucleoside triphosphate hydrolases"/>
    <property type="match status" value="1"/>
</dbReference>
<keyword evidence="1" id="KW-0742">SOS response</keyword>
<dbReference type="Pfam" id="PF13304">
    <property type="entry name" value="AAA_21"/>
    <property type="match status" value="1"/>
</dbReference>
<keyword evidence="1" id="KW-0227">DNA damage</keyword>
<dbReference type="Gene3D" id="3.40.50.300">
    <property type="entry name" value="P-loop containing nucleotide triphosphate hydrolases"/>
    <property type="match status" value="2"/>
</dbReference>
<dbReference type="PANTHER" id="PTHR32182">
    <property type="entry name" value="DNA REPLICATION AND REPAIR PROTEIN RECF"/>
    <property type="match status" value="1"/>
</dbReference>
<evidence type="ECO:0000313" key="3">
    <source>
        <dbReference type="EMBL" id="SNT01948.1"/>
    </source>
</evidence>
<dbReference type="EMBL" id="FZOD01000022">
    <property type="protein sequence ID" value="SNT01948.1"/>
    <property type="molecule type" value="Genomic_DNA"/>
</dbReference>
<dbReference type="Proteomes" id="UP000198282">
    <property type="component" value="Unassembled WGS sequence"/>
</dbReference>
<name>A0A239J8W8_9ACTN</name>
<evidence type="ECO:0000313" key="4">
    <source>
        <dbReference type="Proteomes" id="UP000198282"/>
    </source>
</evidence>
<dbReference type="RefSeq" id="WP_089209275.1">
    <property type="nucleotide sequence ID" value="NZ_FZOD01000022.1"/>
</dbReference>
<dbReference type="PIRSF" id="PIRSF029347">
    <property type="entry name" value="RecF"/>
    <property type="match status" value="1"/>
</dbReference>
<dbReference type="GO" id="GO:0016887">
    <property type="term" value="F:ATP hydrolysis activity"/>
    <property type="evidence" value="ECO:0007669"/>
    <property type="project" value="InterPro"/>
</dbReference>
<dbReference type="InterPro" id="IPR027417">
    <property type="entry name" value="P-loop_NTPase"/>
</dbReference>
<dbReference type="InterPro" id="IPR014555">
    <property type="entry name" value="RecF-like"/>
</dbReference>
<dbReference type="GO" id="GO:0006302">
    <property type="term" value="P:double-strand break repair"/>
    <property type="evidence" value="ECO:0007669"/>
    <property type="project" value="TreeGrafter"/>
</dbReference>
<dbReference type="InterPro" id="IPR003959">
    <property type="entry name" value="ATPase_AAA_core"/>
</dbReference>
<proteinExistence type="predicted"/>
<dbReference type="OrthoDB" id="3252194at2"/>
<reference evidence="3 4" key="1">
    <citation type="submission" date="2017-06" db="EMBL/GenBank/DDBJ databases">
        <authorList>
            <person name="Kim H.J."/>
            <person name="Triplett B.A."/>
        </authorList>
    </citation>
    <scope>NUCLEOTIDE SEQUENCE [LARGE SCALE GENOMIC DNA]</scope>
    <source>
        <strain evidence="3 4">CGMCC 4.2132</strain>
    </source>
</reference>
<dbReference type="PANTHER" id="PTHR32182:SF22">
    <property type="entry name" value="ATP-DEPENDENT ENDONUCLEASE, OLD FAMILY-RELATED"/>
    <property type="match status" value="1"/>
</dbReference>
<keyword evidence="4" id="KW-1185">Reference proteome</keyword>
<sequence length="451" mass="49499">MKPFLTELRLTEFKTFREATLPLGGMTALIGRNSSGKSNALDGLEVLSRLATGADLVDALDSRRGDEGPLRGGIEGCPPHGTDRFRLGCAVIAAHRVGNSYSYVNLDVTIQVRPEPEIISETLTGMSGKARLTRNPSRQDTHDLLRTADAQPGSGSIDATWYNGRRGRDPRASFRSTRLLTSQLPLRLTGETETERHVRAAAEDVLETLRGVFHLDPVPHLMRQYVPSRDTKLRRTAENLPAVIGHMAEHDPRRFHQLVTRVQNLVEHEVTGIEVIRSELNDVMLALREDGAITPAREMSDGLLRFAAIATSLLRQGQDLDLGVRGTEGDGRSPTLVIEELENGLHPSQATQILDLVRQATQEDASRVIFTTHSPALLSALGPEDHQHVIVCSRDRDTGLSHLRKLPEVDGYPSLMAQGDLGTVVTSGLLEQPRSAPARDFTEFDRLMGIG</sequence>
<accession>A0A239J8W8</accession>
<evidence type="ECO:0000259" key="2">
    <source>
        <dbReference type="Pfam" id="PF13304"/>
    </source>
</evidence>
<dbReference type="GO" id="GO:0000731">
    <property type="term" value="P:DNA synthesis involved in DNA repair"/>
    <property type="evidence" value="ECO:0007669"/>
    <property type="project" value="TreeGrafter"/>
</dbReference>
<evidence type="ECO:0000256" key="1">
    <source>
        <dbReference type="ARBA" id="ARBA00023236"/>
    </source>
</evidence>
<gene>
    <name evidence="3" type="ORF">SAMN05216276_10224</name>
</gene>
<organism evidence="3 4">
    <name type="scientific">Streptosporangium subroseum</name>
    <dbReference type="NCBI Taxonomy" id="106412"/>
    <lineage>
        <taxon>Bacteria</taxon>
        <taxon>Bacillati</taxon>
        <taxon>Actinomycetota</taxon>
        <taxon>Actinomycetes</taxon>
        <taxon>Streptosporangiales</taxon>
        <taxon>Streptosporangiaceae</taxon>
        <taxon>Streptosporangium</taxon>
    </lineage>
</organism>
<dbReference type="AlphaFoldDB" id="A0A239J8W8"/>
<dbReference type="GO" id="GO:0005524">
    <property type="term" value="F:ATP binding"/>
    <property type="evidence" value="ECO:0007669"/>
    <property type="project" value="InterPro"/>
</dbReference>